<feature type="compositionally biased region" description="Polar residues" evidence="1">
    <location>
        <begin position="71"/>
        <end position="89"/>
    </location>
</feature>
<comment type="caution">
    <text evidence="2">The sequence shown here is derived from an EMBL/GenBank/DDBJ whole genome shotgun (WGS) entry which is preliminary data.</text>
</comment>
<evidence type="ECO:0000313" key="2">
    <source>
        <dbReference type="EMBL" id="TDW77662.1"/>
    </source>
</evidence>
<evidence type="ECO:0000256" key="1">
    <source>
        <dbReference type="SAM" id="MobiDB-lite"/>
    </source>
</evidence>
<keyword evidence="3" id="KW-1185">Reference proteome</keyword>
<proteinExistence type="predicted"/>
<feature type="region of interest" description="Disordered" evidence="1">
    <location>
        <begin position="258"/>
        <end position="290"/>
    </location>
</feature>
<dbReference type="OrthoDB" id="3828528at2"/>
<protein>
    <submittedName>
        <fullName evidence="2">Uncharacterized protein</fullName>
    </submittedName>
</protein>
<feature type="region of interest" description="Disordered" evidence="1">
    <location>
        <begin position="206"/>
        <end position="236"/>
    </location>
</feature>
<feature type="compositionally biased region" description="Polar residues" evidence="1">
    <location>
        <begin position="43"/>
        <end position="58"/>
    </location>
</feature>
<evidence type="ECO:0000313" key="3">
    <source>
        <dbReference type="Proteomes" id="UP000295146"/>
    </source>
</evidence>
<dbReference type="AlphaFoldDB" id="A0A4R8CNH9"/>
<feature type="region of interest" description="Disordered" evidence="1">
    <location>
        <begin position="104"/>
        <end position="161"/>
    </location>
</feature>
<dbReference type="RefSeq" id="WP_134102601.1">
    <property type="nucleotide sequence ID" value="NZ_SODP01000001.1"/>
</dbReference>
<dbReference type="Proteomes" id="UP000295146">
    <property type="component" value="Unassembled WGS sequence"/>
</dbReference>
<gene>
    <name evidence="2" type="ORF">EV653_2833</name>
</gene>
<dbReference type="EMBL" id="SODP01000001">
    <property type="protein sequence ID" value="TDW77662.1"/>
    <property type="molecule type" value="Genomic_DNA"/>
</dbReference>
<feature type="compositionally biased region" description="Acidic residues" evidence="1">
    <location>
        <begin position="217"/>
        <end position="230"/>
    </location>
</feature>
<accession>A0A4R8CNH9</accession>
<reference evidence="2 3" key="1">
    <citation type="submission" date="2019-03" db="EMBL/GenBank/DDBJ databases">
        <title>Genomic Encyclopedia of Type Strains, Phase III (KMG-III): the genomes of soil and plant-associated and newly described type strains.</title>
        <authorList>
            <person name="Whitman W."/>
        </authorList>
    </citation>
    <scope>NUCLEOTIDE SEQUENCE [LARGE SCALE GENOMIC DNA]</scope>
    <source>
        <strain evidence="2 3">VKM Ac-2573</strain>
    </source>
</reference>
<feature type="compositionally biased region" description="Low complexity" evidence="1">
    <location>
        <begin position="132"/>
        <end position="147"/>
    </location>
</feature>
<organism evidence="2 3">
    <name type="scientific">Kribbella pratensis</name>
    <dbReference type="NCBI Taxonomy" id="2512112"/>
    <lineage>
        <taxon>Bacteria</taxon>
        <taxon>Bacillati</taxon>
        <taxon>Actinomycetota</taxon>
        <taxon>Actinomycetes</taxon>
        <taxon>Propionibacteriales</taxon>
        <taxon>Kribbellaceae</taxon>
        <taxon>Kribbella</taxon>
    </lineage>
</organism>
<feature type="region of interest" description="Disordered" evidence="1">
    <location>
        <begin position="43"/>
        <end position="89"/>
    </location>
</feature>
<sequence>MTGFIIFIVVMIVVSLINKAKQQSNRGSGKVNPRVQALVERMQAQQGGNQPTQFQGQYTHAAGQGGPTAPLPNQQSTFPQTGSAPGSQQVGAALEQLMQNGRQPRHLGERTSPGQAAQLPGGSAQYPTTGVYQPPAQYQPAQYNANPYQPPAHRPQQSRLPVSNQDLDAQVRTLMKANNEVGAIRLLGEQRDLGILEAQKYARSLVAPKTTPRTTDQDDPSQDDQNEPDEDDRRYVGSAAFAESIFNLDDREENVWASGWVDKPEPEDRSDIDELWQTVRNAPRPGTTPS</sequence>
<name>A0A4R8CNH9_9ACTN</name>